<reference evidence="2 3" key="1">
    <citation type="submission" date="2014-08" db="EMBL/GenBank/DDBJ databases">
        <title>Comparative genomics of the Paenibacillus odorifer group.</title>
        <authorList>
            <person name="den Bakker H.C."/>
            <person name="Tsai Y.-C."/>
            <person name="Martin N."/>
            <person name="Korlach J."/>
            <person name="Wiedmann M."/>
        </authorList>
    </citation>
    <scope>NUCLEOTIDE SEQUENCE [LARGE SCALE GENOMIC DNA]</scope>
    <source>
        <strain evidence="2 3">DSM 14472</strain>
    </source>
</reference>
<evidence type="ECO:0000256" key="1">
    <source>
        <dbReference type="ARBA" id="ARBA00023115"/>
    </source>
</evidence>
<sequence length="253" mass="27633">MKVLHKTVDEGCEIVVADTDELYGEKGRFRVLQFSEELVQGALDLDRPDRIVFEYPRAILHLMEWNHPGYEDVFIIGHGIGTLSGAISGKNVTTAELSQAVADLSRIYFGSTEGRIAIGDGRRLLEREDDGSFDHIVLDAFSGSGTPPHLISRGMFALAAKKLNNRGMLIMNAAGRGKNDRLIRSVHSTLASVFPHSLAFILPSPDPAAPKNVILAGARKPIVFKTRLMAGFTEIVLPPGELIRDADEGRATF</sequence>
<dbReference type="RefSeq" id="WP_038695319.1">
    <property type="nucleotide sequence ID" value="NZ_CP009286.1"/>
</dbReference>
<keyword evidence="1" id="KW-0620">Polyamine biosynthesis</keyword>
<dbReference type="OrthoDB" id="9761985at2"/>
<dbReference type="NCBIfam" id="NF037959">
    <property type="entry name" value="MFS_SpdSyn"/>
    <property type="match status" value="1"/>
</dbReference>
<dbReference type="Pfam" id="PF01564">
    <property type="entry name" value="Spermine_synth"/>
    <property type="match status" value="1"/>
</dbReference>
<dbReference type="Proteomes" id="UP000029507">
    <property type="component" value="Chromosome"/>
</dbReference>
<evidence type="ECO:0000313" key="2">
    <source>
        <dbReference type="EMBL" id="AIQ63632.1"/>
    </source>
</evidence>
<dbReference type="PANTHER" id="PTHR43317">
    <property type="entry name" value="THERMOSPERMINE SYNTHASE ACAULIS5"/>
    <property type="match status" value="1"/>
</dbReference>
<proteinExistence type="predicted"/>
<dbReference type="HOGENOM" id="CLU_1128204_0_0_9"/>
<dbReference type="STRING" id="169760.PSTEL_11620"/>
<protein>
    <submittedName>
        <fullName evidence="2">Spermidine synthase</fullName>
    </submittedName>
</protein>
<evidence type="ECO:0000313" key="3">
    <source>
        <dbReference type="Proteomes" id="UP000029507"/>
    </source>
</evidence>
<dbReference type="EMBL" id="CP009286">
    <property type="protein sequence ID" value="AIQ63632.1"/>
    <property type="molecule type" value="Genomic_DNA"/>
</dbReference>
<dbReference type="AlphaFoldDB" id="A0A089LRT9"/>
<accession>A0A089LRT9</accession>
<dbReference type="KEGG" id="pste:PSTEL_11620"/>
<dbReference type="PANTHER" id="PTHR43317:SF1">
    <property type="entry name" value="THERMOSPERMINE SYNTHASE ACAULIS5"/>
    <property type="match status" value="1"/>
</dbReference>
<dbReference type="Gene3D" id="3.40.50.150">
    <property type="entry name" value="Vaccinia Virus protein VP39"/>
    <property type="match status" value="1"/>
</dbReference>
<keyword evidence="3" id="KW-1185">Reference proteome</keyword>
<dbReference type="GO" id="GO:0006596">
    <property type="term" value="P:polyamine biosynthetic process"/>
    <property type="evidence" value="ECO:0007669"/>
    <property type="project" value="UniProtKB-KW"/>
</dbReference>
<dbReference type="SUPFAM" id="SSF53335">
    <property type="entry name" value="S-adenosyl-L-methionine-dependent methyltransferases"/>
    <property type="match status" value="1"/>
</dbReference>
<organism evidence="2 3">
    <name type="scientific">Paenibacillus stellifer</name>
    <dbReference type="NCBI Taxonomy" id="169760"/>
    <lineage>
        <taxon>Bacteria</taxon>
        <taxon>Bacillati</taxon>
        <taxon>Bacillota</taxon>
        <taxon>Bacilli</taxon>
        <taxon>Bacillales</taxon>
        <taxon>Paenibacillaceae</taxon>
        <taxon>Paenibacillus</taxon>
    </lineage>
</organism>
<gene>
    <name evidence="2" type="ORF">PSTEL_11620</name>
</gene>
<name>A0A089LRT9_9BACL</name>
<dbReference type="InterPro" id="IPR029063">
    <property type="entry name" value="SAM-dependent_MTases_sf"/>
</dbReference>